<dbReference type="GO" id="GO:0043240">
    <property type="term" value="C:Fanconi anaemia nuclear complex"/>
    <property type="evidence" value="ECO:0007669"/>
    <property type="project" value="InterPro"/>
</dbReference>
<reference evidence="1" key="1">
    <citation type="submission" date="2021-06" db="EMBL/GenBank/DDBJ databases">
        <authorList>
            <person name="Kallberg Y."/>
            <person name="Tangrot J."/>
            <person name="Rosling A."/>
        </authorList>
    </citation>
    <scope>NUCLEOTIDE SEQUENCE</scope>
    <source>
        <strain evidence="1">CL551</strain>
    </source>
</reference>
<feature type="non-terminal residue" evidence="1">
    <location>
        <position position="186"/>
    </location>
</feature>
<accession>A0A9N9NYJ0</accession>
<dbReference type="PANTHER" id="PTHR32094:SF5">
    <property type="entry name" value="FANCONI ANEMIA GROUP E PROTEIN"/>
    <property type="match status" value="1"/>
</dbReference>
<keyword evidence="2" id="KW-1185">Reference proteome</keyword>
<proteinExistence type="predicted"/>
<evidence type="ECO:0000313" key="2">
    <source>
        <dbReference type="Proteomes" id="UP000789342"/>
    </source>
</evidence>
<sequence length="186" mass="20887">KSKSIVYGLLLPLIMESSKIGIPQLEVITRTIDGGLDDDSIVALLTELFSDSRTSASAIFLPFPLTLQSSSSPLPQHLTQWDDSMIEIVFTLINQNFQIEPSHTSASNQSQSIFSKLLFYLSSNIERLPKHPKLCQILMLLVTKHANSVMDKLEEIREIAEKSKAFIRKGVIGRVMYLVIERGKKE</sequence>
<dbReference type="GO" id="GO:0036297">
    <property type="term" value="P:interstrand cross-link repair"/>
    <property type="evidence" value="ECO:0007669"/>
    <property type="project" value="InterPro"/>
</dbReference>
<dbReference type="Proteomes" id="UP000789342">
    <property type="component" value="Unassembled WGS sequence"/>
</dbReference>
<dbReference type="EMBL" id="CAJVPV010047503">
    <property type="protein sequence ID" value="CAG8772717.1"/>
    <property type="molecule type" value="Genomic_DNA"/>
</dbReference>
<dbReference type="OrthoDB" id="2449818at2759"/>
<name>A0A9N9NYJ0_9GLOM</name>
<dbReference type="Gene3D" id="1.25.40.480">
    <property type="match status" value="1"/>
</dbReference>
<protein>
    <submittedName>
        <fullName evidence="1">9197_t:CDS:1</fullName>
    </submittedName>
</protein>
<feature type="non-terminal residue" evidence="1">
    <location>
        <position position="1"/>
    </location>
</feature>
<dbReference type="PANTHER" id="PTHR32094">
    <property type="entry name" value="FANCONI ANEMIA GROUP E PROTEIN"/>
    <property type="match status" value="1"/>
</dbReference>
<dbReference type="AlphaFoldDB" id="A0A9N9NYJ0"/>
<organism evidence="1 2">
    <name type="scientific">Acaulospora morrowiae</name>
    <dbReference type="NCBI Taxonomy" id="94023"/>
    <lineage>
        <taxon>Eukaryota</taxon>
        <taxon>Fungi</taxon>
        <taxon>Fungi incertae sedis</taxon>
        <taxon>Mucoromycota</taxon>
        <taxon>Glomeromycotina</taxon>
        <taxon>Glomeromycetes</taxon>
        <taxon>Diversisporales</taxon>
        <taxon>Acaulosporaceae</taxon>
        <taxon>Acaulospora</taxon>
    </lineage>
</organism>
<evidence type="ECO:0000313" key="1">
    <source>
        <dbReference type="EMBL" id="CAG8772717.1"/>
    </source>
</evidence>
<gene>
    <name evidence="1" type="ORF">AMORRO_LOCUS16698</name>
</gene>
<comment type="caution">
    <text evidence="1">The sequence shown here is derived from an EMBL/GenBank/DDBJ whole genome shotgun (WGS) entry which is preliminary data.</text>
</comment>
<dbReference type="InterPro" id="IPR039685">
    <property type="entry name" value="FANCE"/>
</dbReference>